<name>A0A699YYI5_HAELA</name>
<dbReference type="Proteomes" id="UP000485058">
    <property type="component" value="Unassembled WGS sequence"/>
</dbReference>
<accession>A0A699YYI5</accession>
<protein>
    <submittedName>
        <fullName evidence="1">Uncharacterized protein</fullName>
    </submittedName>
</protein>
<evidence type="ECO:0000313" key="1">
    <source>
        <dbReference type="EMBL" id="GFH12498.1"/>
    </source>
</evidence>
<reference evidence="1 2" key="1">
    <citation type="submission" date="2020-02" db="EMBL/GenBank/DDBJ databases">
        <title>Draft genome sequence of Haematococcus lacustris strain NIES-144.</title>
        <authorList>
            <person name="Morimoto D."/>
            <person name="Nakagawa S."/>
            <person name="Yoshida T."/>
            <person name="Sawayama S."/>
        </authorList>
    </citation>
    <scope>NUCLEOTIDE SEQUENCE [LARGE SCALE GENOMIC DNA]</scope>
    <source>
        <strain evidence="1 2">NIES-144</strain>
    </source>
</reference>
<comment type="caution">
    <text evidence="1">The sequence shown here is derived from an EMBL/GenBank/DDBJ whole genome shotgun (WGS) entry which is preliminary data.</text>
</comment>
<sequence>MVPLPLKPAALRPVQGDGLWQLSAEWQRTSASLKAIPYPYPLCVEPLHFCTGVRDRGLTSSEPPRADSLRTAGTCHWPSVACRARPTGRATWRTENTHREKREVFEPDNFPEATLRAPEGRNATWSRELLLGSGLCQYSGNASGWQPRLLCPSDLRKAAVPGGSLRCWRCHCNQQCTTATQNVALSRSI</sequence>
<proteinExistence type="predicted"/>
<organism evidence="1 2">
    <name type="scientific">Haematococcus lacustris</name>
    <name type="common">Green alga</name>
    <name type="synonym">Haematococcus pluvialis</name>
    <dbReference type="NCBI Taxonomy" id="44745"/>
    <lineage>
        <taxon>Eukaryota</taxon>
        <taxon>Viridiplantae</taxon>
        <taxon>Chlorophyta</taxon>
        <taxon>core chlorophytes</taxon>
        <taxon>Chlorophyceae</taxon>
        <taxon>CS clade</taxon>
        <taxon>Chlamydomonadales</taxon>
        <taxon>Haematococcaceae</taxon>
        <taxon>Haematococcus</taxon>
    </lineage>
</organism>
<evidence type="ECO:0000313" key="2">
    <source>
        <dbReference type="Proteomes" id="UP000485058"/>
    </source>
</evidence>
<dbReference type="EMBL" id="BLLF01000510">
    <property type="protein sequence ID" value="GFH12498.1"/>
    <property type="molecule type" value="Genomic_DNA"/>
</dbReference>
<keyword evidence="2" id="KW-1185">Reference proteome</keyword>
<dbReference type="AlphaFoldDB" id="A0A699YYI5"/>
<gene>
    <name evidence="1" type="ORF">HaLaN_08202</name>
</gene>